<keyword evidence="2" id="KW-0472">Membrane</keyword>
<evidence type="ECO:0000313" key="6">
    <source>
        <dbReference type="Proteomes" id="UP000283895"/>
    </source>
</evidence>
<feature type="transmembrane region" description="Helical" evidence="2">
    <location>
        <begin position="478"/>
        <end position="497"/>
    </location>
</feature>
<sequence length="517" mass="56965">MTGSHCGLSVFPTSLKEKKILLCTESFGPVNGVSRTTLMLVNHLRANGCHIAIVAPHNSTRINTFDPFASPGEIGASQVHNGSTSKHIEVRVNGYPLPFNPELSIAYPVRLSTLYRRTFGCLPDLIYLASPASLGFQVMLQLRQQSASHQVPVICNFQTDLAGYSKTLFPCPLGDIADYTLAAVQTFLFRHPCIRTIFYPSTYVKQYLEKHHVESQKMEILTRGVDAELFHPSKRNDTLRQKIAPNGETILICVARLAGEKSFDFLALAAEELEARGLDFKLYIVGGNRQVEVEAEIKDLFEALVRKGRVIFAGFKIGEALAEAYSSADLFLHCSVSETFGLVVLESFASGVPVVARDMGGPSDTITDGVDGYLTPPGDLGSFVDRVILLTNDKKLRNRLGDKALTKAREATWEKINNKVAWKMIDTIEQREDELVDMQPQGGDEQAQCSGMSSVSIIRLVRMLSDAVRETVVGYRSAAALGIILGFWGLVGIYLVFTKASRWVRGFFSNTSRSVTL</sequence>
<dbReference type="STRING" id="356882.A0A423VW10"/>
<dbReference type="Proteomes" id="UP000283895">
    <property type="component" value="Unassembled WGS sequence"/>
</dbReference>
<evidence type="ECO:0000313" key="5">
    <source>
        <dbReference type="EMBL" id="ROV95169.1"/>
    </source>
</evidence>
<evidence type="ECO:0008006" key="7">
    <source>
        <dbReference type="Google" id="ProtNLM"/>
    </source>
</evidence>
<dbReference type="CDD" id="cd03814">
    <property type="entry name" value="GT4-like"/>
    <property type="match status" value="1"/>
</dbReference>
<dbReference type="Pfam" id="PF00534">
    <property type="entry name" value="Glycos_transf_1"/>
    <property type="match status" value="1"/>
</dbReference>
<organism evidence="5 6">
    <name type="scientific">Cytospora schulzeri</name>
    <dbReference type="NCBI Taxonomy" id="448051"/>
    <lineage>
        <taxon>Eukaryota</taxon>
        <taxon>Fungi</taxon>
        <taxon>Dikarya</taxon>
        <taxon>Ascomycota</taxon>
        <taxon>Pezizomycotina</taxon>
        <taxon>Sordariomycetes</taxon>
        <taxon>Sordariomycetidae</taxon>
        <taxon>Diaporthales</taxon>
        <taxon>Cytosporaceae</taxon>
        <taxon>Cytospora</taxon>
    </lineage>
</organism>
<keyword evidence="1" id="KW-0328">Glycosyltransferase</keyword>
<gene>
    <name evidence="5" type="ORF">VMCG_08551</name>
</gene>
<dbReference type="InterPro" id="IPR050194">
    <property type="entry name" value="Glycosyltransferase_grp1"/>
</dbReference>
<comment type="caution">
    <text evidence="5">The sequence shown here is derived from an EMBL/GenBank/DDBJ whole genome shotgun (WGS) entry which is preliminary data.</text>
</comment>
<reference evidence="5 6" key="1">
    <citation type="submission" date="2015-09" db="EMBL/GenBank/DDBJ databases">
        <title>Host preference determinants of Valsa canker pathogens revealed by comparative genomics.</title>
        <authorList>
            <person name="Yin Z."/>
            <person name="Huang L."/>
        </authorList>
    </citation>
    <scope>NUCLEOTIDE SEQUENCE [LARGE SCALE GENOMIC DNA]</scope>
    <source>
        <strain evidence="5 6">03-1</strain>
    </source>
</reference>
<evidence type="ECO:0000259" key="4">
    <source>
        <dbReference type="Pfam" id="PF13439"/>
    </source>
</evidence>
<name>A0A423VW10_9PEZI</name>
<accession>A0A423VW10</accession>
<dbReference type="AlphaFoldDB" id="A0A423VW10"/>
<evidence type="ECO:0000256" key="2">
    <source>
        <dbReference type="SAM" id="Phobius"/>
    </source>
</evidence>
<dbReference type="Gene3D" id="3.40.50.2000">
    <property type="entry name" value="Glycogen Phosphorylase B"/>
    <property type="match status" value="2"/>
</dbReference>
<dbReference type="PANTHER" id="PTHR45947:SF3">
    <property type="entry name" value="SULFOQUINOVOSYL TRANSFERASE SQD2"/>
    <property type="match status" value="1"/>
</dbReference>
<keyword evidence="2" id="KW-1133">Transmembrane helix</keyword>
<feature type="domain" description="Glycosyl transferase family 1" evidence="3">
    <location>
        <begin position="239"/>
        <end position="404"/>
    </location>
</feature>
<evidence type="ECO:0000259" key="3">
    <source>
        <dbReference type="Pfam" id="PF00534"/>
    </source>
</evidence>
<dbReference type="EMBL" id="LKEA01000037">
    <property type="protein sequence ID" value="ROV95169.1"/>
    <property type="molecule type" value="Genomic_DNA"/>
</dbReference>
<dbReference type="PANTHER" id="PTHR45947">
    <property type="entry name" value="SULFOQUINOVOSYL TRANSFERASE SQD2"/>
    <property type="match status" value="1"/>
</dbReference>
<dbReference type="GO" id="GO:0016757">
    <property type="term" value="F:glycosyltransferase activity"/>
    <property type="evidence" value="ECO:0007669"/>
    <property type="project" value="UniProtKB-KW"/>
</dbReference>
<protein>
    <recommendedName>
        <fullName evidence="7">Glycosyl transferase family 1 domain-containing protein</fullName>
    </recommendedName>
</protein>
<dbReference type="InterPro" id="IPR001296">
    <property type="entry name" value="Glyco_trans_1"/>
</dbReference>
<keyword evidence="1" id="KW-0808">Transferase</keyword>
<dbReference type="Pfam" id="PF13439">
    <property type="entry name" value="Glyco_transf_4"/>
    <property type="match status" value="1"/>
</dbReference>
<dbReference type="OrthoDB" id="512920at2759"/>
<dbReference type="InterPro" id="IPR028098">
    <property type="entry name" value="Glyco_trans_4-like_N"/>
</dbReference>
<keyword evidence="2" id="KW-0812">Transmembrane</keyword>
<proteinExistence type="predicted"/>
<keyword evidence="6" id="KW-1185">Reference proteome</keyword>
<feature type="domain" description="Glycosyltransferase subfamily 4-like N-terminal" evidence="4">
    <location>
        <begin position="30"/>
        <end position="228"/>
    </location>
</feature>
<evidence type="ECO:0000256" key="1">
    <source>
        <dbReference type="ARBA" id="ARBA00022676"/>
    </source>
</evidence>
<dbReference type="SUPFAM" id="SSF53756">
    <property type="entry name" value="UDP-Glycosyltransferase/glycogen phosphorylase"/>
    <property type="match status" value="1"/>
</dbReference>